<dbReference type="Proteomes" id="UP000799439">
    <property type="component" value="Unassembled WGS sequence"/>
</dbReference>
<gene>
    <name evidence="1" type="ORF">K461DRAFT_264736</name>
</gene>
<proteinExistence type="predicted"/>
<evidence type="ECO:0000313" key="2">
    <source>
        <dbReference type="Proteomes" id="UP000799439"/>
    </source>
</evidence>
<reference evidence="1" key="1">
    <citation type="journal article" date="2020" name="Stud. Mycol.">
        <title>101 Dothideomycetes genomes: a test case for predicting lifestyles and emergence of pathogens.</title>
        <authorList>
            <person name="Haridas S."/>
            <person name="Albert R."/>
            <person name="Binder M."/>
            <person name="Bloem J."/>
            <person name="Labutti K."/>
            <person name="Salamov A."/>
            <person name="Andreopoulos B."/>
            <person name="Baker S."/>
            <person name="Barry K."/>
            <person name="Bills G."/>
            <person name="Bluhm B."/>
            <person name="Cannon C."/>
            <person name="Castanera R."/>
            <person name="Culley D."/>
            <person name="Daum C."/>
            <person name="Ezra D."/>
            <person name="Gonzalez J."/>
            <person name="Henrissat B."/>
            <person name="Kuo A."/>
            <person name="Liang C."/>
            <person name="Lipzen A."/>
            <person name="Lutzoni F."/>
            <person name="Magnuson J."/>
            <person name="Mondo S."/>
            <person name="Nolan M."/>
            <person name="Ohm R."/>
            <person name="Pangilinan J."/>
            <person name="Park H.-J."/>
            <person name="Ramirez L."/>
            <person name="Alfaro M."/>
            <person name="Sun H."/>
            <person name="Tritt A."/>
            <person name="Yoshinaga Y."/>
            <person name="Zwiers L.-H."/>
            <person name="Turgeon B."/>
            <person name="Goodwin S."/>
            <person name="Spatafora J."/>
            <person name="Crous P."/>
            <person name="Grigoriev I."/>
        </authorList>
    </citation>
    <scope>NUCLEOTIDE SEQUENCE</scope>
    <source>
        <strain evidence="1">CBS 260.36</strain>
    </source>
</reference>
<name>A0A9P4JD33_9PEZI</name>
<evidence type="ECO:0000313" key="1">
    <source>
        <dbReference type="EMBL" id="KAF2157907.1"/>
    </source>
</evidence>
<dbReference type="AlphaFoldDB" id="A0A9P4JD33"/>
<organism evidence="1 2">
    <name type="scientific">Myriangium duriaei CBS 260.36</name>
    <dbReference type="NCBI Taxonomy" id="1168546"/>
    <lineage>
        <taxon>Eukaryota</taxon>
        <taxon>Fungi</taxon>
        <taxon>Dikarya</taxon>
        <taxon>Ascomycota</taxon>
        <taxon>Pezizomycotina</taxon>
        <taxon>Dothideomycetes</taxon>
        <taxon>Dothideomycetidae</taxon>
        <taxon>Myriangiales</taxon>
        <taxon>Myriangiaceae</taxon>
        <taxon>Myriangium</taxon>
    </lineage>
</organism>
<accession>A0A9P4JD33</accession>
<keyword evidence="2" id="KW-1185">Reference proteome</keyword>
<sequence length="186" mass="19618">MLEVKLSTTSANIIWSTESGGSPSCTHMPMQSQSRVCTVVAVPMPFGRRCSKQGGWWEARCRSPVLVPEVEPVCQWSSGRTVGSKQAASLSLWVVVVCMTVAGALLGGASREGAVVGGHGRGGDAPCSQSNPERVRESIWDIGYGGRLMLARTARAGGAGGARYKKAAGLETVAVRRANSRTVEER</sequence>
<comment type="caution">
    <text evidence="1">The sequence shown here is derived from an EMBL/GenBank/DDBJ whole genome shotgun (WGS) entry which is preliminary data.</text>
</comment>
<dbReference type="EMBL" id="ML996081">
    <property type="protein sequence ID" value="KAF2157907.1"/>
    <property type="molecule type" value="Genomic_DNA"/>
</dbReference>
<protein>
    <submittedName>
        <fullName evidence="1">Uncharacterized protein</fullName>
    </submittedName>
</protein>